<evidence type="ECO:0000313" key="3">
    <source>
        <dbReference type="EMBL" id="PJE96560.1"/>
    </source>
</evidence>
<dbReference type="InterPro" id="IPR052740">
    <property type="entry name" value="CE4"/>
</dbReference>
<dbReference type="EMBL" id="PGGW01000058">
    <property type="protein sequence ID" value="PJE96560.1"/>
    <property type="molecule type" value="Genomic_DNA"/>
</dbReference>
<feature type="chain" id="PRO_5039608732" description="Polysaccharide deacetylase" evidence="2">
    <location>
        <begin position="27"/>
        <end position="434"/>
    </location>
</feature>
<keyword evidence="2" id="KW-0732">Signal</keyword>
<dbReference type="PANTHER" id="PTHR45985:SF3">
    <property type="entry name" value="CHITIN DEACETYLASE-LIKE 4"/>
    <property type="match status" value="1"/>
</dbReference>
<evidence type="ECO:0008006" key="5">
    <source>
        <dbReference type="Google" id="ProtNLM"/>
    </source>
</evidence>
<dbReference type="AlphaFoldDB" id="A0A2M8LX68"/>
<dbReference type="GO" id="GO:0005975">
    <property type="term" value="P:carbohydrate metabolic process"/>
    <property type="evidence" value="ECO:0007669"/>
    <property type="project" value="InterPro"/>
</dbReference>
<dbReference type="Proteomes" id="UP000230407">
    <property type="component" value="Unassembled WGS sequence"/>
</dbReference>
<feature type="region of interest" description="Disordered" evidence="1">
    <location>
        <begin position="403"/>
        <end position="434"/>
    </location>
</feature>
<dbReference type="InterPro" id="IPR011330">
    <property type="entry name" value="Glyco_hydro/deAcase_b/a-brl"/>
</dbReference>
<dbReference type="Gene3D" id="3.20.20.370">
    <property type="entry name" value="Glycoside hydrolase/deacetylase"/>
    <property type="match status" value="1"/>
</dbReference>
<protein>
    <recommendedName>
        <fullName evidence="5">Polysaccharide deacetylase</fullName>
    </recommendedName>
</protein>
<dbReference type="PROSITE" id="PS51257">
    <property type="entry name" value="PROKAR_LIPOPROTEIN"/>
    <property type="match status" value="1"/>
</dbReference>
<dbReference type="SUPFAM" id="SSF88713">
    <property type="entry name" value="Glycoside hydrolase/deacetylase"/>
    <property type="match status" value="1"/>
</dbReference>
<accession>A0A2M8LX68</accession>
<gene>
    <name evidence="3" type="ORF">CUT44_17980</name>
</gene>
<reference evidence="3 4" key="1">
    <citation type="submission" date="2017-11" db="EMBL/GenBank/DDBJ databases">
        <title>Streptomyces carmine sp. nov., a novel actinomycete isolated from Sophora alopecuroides in Xinjiang, China.</title>
        <authorList>
            <person name="Wang Y."/>
            <person name="Luo X."/>
            <person name="Wan C."/>
            <person name="Zhang L."/>
        </authorList>
    </citation>
    <scope>NUCLEOTIDE SEQUENCE [LARGE SCALE GENOMIC DNA]</scope>
    <source>
        <strain evidence="3 4">TRM SA0054</strain>
    </source>
</reference>
<evidence type="ECO:0000256" key="1">
    <source>
        <dbReference type="SAM" id="MobiDB-lite"/>
    </source>
</evidence>
<organism evidence="3 4">
    <name type="scientific">Streptomyces carminius</name>
    <dbReference type="NCBI Taxonomy" id="2665496"/>
    <lineage>
        <taxon>Bacteria</taxon>
        <taxon>Bacillati</taxon>
        <taxon>Actinomycetota</taxon>
        <taxon>Actinomycetes</taxon>
        <taxon>Kitasatosporales</taxon>
        <taxon>Streptomycetaceae</taxon>
        <taxon>Streptomyces</taxon>
    </lineage>
</organism>
<name>A0A2M8LX68_9ACTN</name>
<feature type="compositionally biased region" description="Low complexity" evidence="1">
    <location>
        <begin position="412"/>
        <end position="434"/>
    </location>
</feature>
<sequence length="434" mass="47403">MRTAGRLVRGAAGAAALALLAVGCSGAPEAPEGGKGSSEEEREERANKEARPEKPARAKLIGDGSTAYIGPQPNQPRFGKLEPGQKPPQFVVFSWDGAGEDSKKLFSHFRQVGRKYDAHMTYFLSGIYLLPESEADRYRPPGRGRGASDIGYLKDENIRATLEQLRGAWLDGSEIGTHFNGHFCGPGGVGDWSSEQWKSEIEQAKWFVSNWKTATGWNDLEPLPFDYDRELVGGRTPCLEGRDNLLPAAREMGFRYDSSGNGTQVWPDKEGDLWDLPLQQVPMPGRSFETLSMDYNFLANQSGTVDGDPAMRERWGRQMRDGLLAGFDRAYDGNRAPMIIGNHFEGWNGGVYMKAVEDVIREICPKADVHCVSFRQLVDWLDEQDPAILEKLRTLGVGEAPEGGWGNFPAVPATAGTSPPSGPSGPSGSGKPRG</sequence>
<evidence type="ECO:0000256" key="2">
    <source>
        <dbReference type="SAM" id="SignalP"/>
    </source>
</evidence>
<dbReference type="RefSeq" id="WP_100203052.1">
    <property type="nucleotide sequence ID" value="NZ_PGGW01000058.1"/>
</dbReference>
<feature type="region of interest" description="Disordered" evidence="1">
    <location>
        <begin position="26"/>
        <end position="85"/>
    </location>
</feature>
<proteinExistence type="predicted"/>
<feature type="signal peptide" evidence="2">
    <location>
        <begin position="1"/>
        <end position="26"/>
    </location>
</feature>
<dbReference type="PANTHER" id="PTHR45985">
    <property type="match status" value="1"/>
</dbReference>
<feature type="compositionally biased region" description="Basic and acidic residues" evidence="1">
    <location>
        <begin position="37"/>
        <end position="56"/>
    </location>
</feature>
<evidence type="ECO:0000313" key="4">
    <source>
        <dbReference type="Proteomes" id="UP000230407"/>
    </source>
</evidence>
<keyword evidence="4" id="KW-1185">Reference proteome</keyword>
<comment type="caution">
    <text evidence="3">The sequence shown here is derived from an EMBL/GenBank/DDBJ whole genome shotgun (WGS) entry which is preliminary data.</text>
</comment>